<evidence type="ECO:0000313" key="21">
    <source>
        <dbReference type="Proteomes" id="UP000481872"/>
    </source>
</evidence>
<feature type="transmembrane region" description="Helical" evidence="19">
    <location>
        <begin position="35"/>
        <end position="57"/>
    </location>
</feature>
<dbReference type="AlphaFoldDB" id="A0A6M0H1X6"/>
<evidence type="ECO:0000256" key="1">
    <source>
        <dbReference type="ARBA" id="ARBA00001946"/>
    </source>
</evidence>
<dbReference type="GO" id="GO:0008818">
    <property type="term" value="F:cobalamin 5'-phosphate synthase activity"/>
    <property type="evidence" value="ECO:0007669"/>
    <property type="project" value="UniProtKB-UniRule"/>
</dbReference>
<evidence type="ECO:0000256" key="8">
    <source>
        <dbReference type="ARBA" id="ARBA00022573"/>
    </source>
</evidence>
<evidence type="ECO:0000256" key="10">
    <source>
        <dbReference type="ARBA" id="ARBA00022692"/>
    </source>
</evidence>
<feature type="transmembrane region" description="Helical" evidence="19">
    <location>
        <begin position="63"/>
        <end position="84"/>
    </location>
</feature>
<comment type="catalytic activity">
    <reaction evidence="18 19">
        <text>alpha-ribazole 5'-phosphate + adenosylcob(III)inamide-GDP = adenosylcob(III)alamin 5'-phosphate + GMP + H(+)</text>
        <dbReference type="Rhea" id="RHEA:23560"/>
        <dbReference type="ChEBI" id="CHEBI:15378"/>
        <dbReference type="ChEBI" id="CHEBI:57918"/>
        <dbReference type="ChEBI" id="CHEBI:58115"/>
        <dbReference type="ChEBI" id="CHEBI:60487"/>
        <dbReference type="ChEBI" id="CHEBI:60493"/>
        <dbReference type="EC" id="2.7.8.26"/>
    </reaction>
</comment>
<dbReference type="RefSeq" id="WP_082761249.1">
    <property type="nucleotide sequence ID" value="NZ_JAAGPU010000012.1"/>
</dbReference>
<keyword evidence="13 19" id="KW-0472">Membrane</keyword>
<protein>
    <recommendedName>
        <fullName evidence="6 19">Adenosylcobinamide-GDP ribazoletransferase</fullName>
        <ecNumber evidence="5 19">2.7.8.26</ecNumber>
    </recommendedName>
    <alternativeName>
        <fullName evidence="16 19">Cobalamin synthase</fullName>
    </alternativeName>
    <alternativeName>
        <fullName evidence="15 19">Cobalamin-5'-phosphate synthase</fullName>
    </alternativeName>
</protein>
<keyword evidence="9 19" id="KW-0808">Transferase</keyword>
<dbReference type="GO" id="GO:0005886">
    <property type="term" value="C:plasma membrane"/>
    <property type="evidence" value="ECO:0007669"/>
    <property type="project" value="UniProtKB-SubCell"/>
</dbReference>
<keyword evidence="8 19" id="KW-0169">Cobalamin biosynthesis</keyword>
<evidence type="ECO:0000256" key="11">
    <source>
        <dbReference type="ARBA" id="ARBA00022842"/>
    </source>
</evidence>
<evidence type="ECO:0000256" key="15">
    <source>
        <dbReference type="ARBA" id="ARBA00032605"/>
    </source>
</evidence>
<keyword evidence="11 19" id="KW-0460">Magnesium</keyword>
<sequence>MKNYIKKYMNDFLLYVQFFTRIPINMELECTNENFIRGSIFFPIIALIIGLIEYVVYVVMINFFPPTIVAILVLITSAILTGALHMDGLGDVCDGFFAFRGGKGRIIEIMKDSQIGVYSCVAIIMDILLKYNLISLAIESSIPELIIVAPVVGRLAIVFISTIGKPAKENGSGNIFIGKIKKSQLVLTIILVIALELIFINVREACTITLAVLIMAYGFNCFCNSKINGLTGDTLGAVNELAEVLALMVFFMI</sequence>
<proteinExistence type="inferred from homology"/>
<feature type="transmembrane region" description="Helical" evidence="19">
    <location>
        <begin position="145"/>
        <end position="164"/>
    </location>
</feature>
<evidence type="ECO:0000256" key="9">
    <source>
        <dbReference type="ARBA" id="ARBA00022679"/>
    </source>
</evidence>
<dbReference type="EMBL" id="JAAGPU010000012">
    <property type="protein sequence ID" value="NEU04780.1"/>
    <property type="molecule type" value="Genomic_DNA"/>
</dbReference>
<comment type="catalytic activity">
    <reaction evidence="17 19">
        <text>alpha-ribazole + adenosylcob(III)inamide-GDP = adenosylcob(III)alamin + GMP + H(+)</text>
        <dbReference type="Rhea" id="RHEA:16049"/>
        <dbReference type="ChEBI" id="CHEBI:10329"/>
        <dbReference type="ChEBI" id="CHEBI:15378"/>
        <dbReference type="ChEBI" id="CHEBI:18408"/>
        <dbReference type="ChEBI" id="CHEBI:58115"/>
        <dbReference type="ChEBI" id="CHEBI:60487"/>
        <dbReference type="EC" id="2.7.8.26"/>
    </reaction>
</comment>
<evidence type="ECO:0000256" key="7">
    <source>
        <dbReference type="ARBA" id="ARBA00022475"/>
    </source>
</evidence>
<dbReference type="GO" id="GO:0051073">
    <property type="term" value="F:adenosylcobinamide-GDP ribazoletransferase activity"/>
    <property type="evidence" value="ECO:0007669"/>
    <property type="project" value="UniProtKB-UniRule"/>
</dbReference>
<dbReference type="PANTHER" id="PTHR34148:SF1">
    <property type="entry name" value="ADENOSYLCOBINAMIDE-GDP RIBAZOLETRANSFERASE"/>
    <property type="match status" value="1"/>
</dbReference>
<dbReference type="Proteomes" id="UP000481872">
    <property type="component" value="Unassembled WGS sequence"/>
</dbReference>
<comment type="caution">
    <text evidence="20">The sequence shown here is derived from an EMBL/GenBank/DDBJ whole genome shotgun (WGS) entry which is preliminary data.</text>
</comment>
<evidence type="ECO:0000256" key="5">
    <source>
        <dbReference type="ARBA" id="ARBA00013200"/>
    </source>
</evidence>
<dbReference type="Pfam" id="PF02654">
    <property type="entry name" value="CobS"/>
    <property type="match status" value="1"/>
</dbReference>
<evidence type="ECO:0000313" key="20">
    <source>
        <dbReference type="EMBL" id="NEU04780.1"/>
    </source>
</evidence>
<dbReference type="GO" id="GO:0009236">
    <property type="term" value="P:cobalamin biosynthetic process"/>
    <property type="evidence" value="ECO:0007669"/>
    <property type="project" value="UniProtKB-UniRule"/>
</dbReference>
<comment type="function">
    <text evidence="14 19">Joins adenosylcobinamide-GDP and alpha-ribazole to generate adenosylcobalamin (Ado-cobalamin). Also synthesizes adenosylcobalamin 5'-phosphate from adenosylcobinamide-GDP and alpha-ribazole 5'-phosphate.</text>
</comment>
<comment type="subcellular location">
    <subcellularLocation>
        <location evidence="2 19">Cell membrane</location>
        <topology evidence="2 19">Multi-pass membrane protein</topology>
    </subcellularLocation>
</comment>
<feature type="transmembrane region" description="Helical" evidence="19">
    <location>
        <begin position="185"/>
        <end position="218"/>
    </location>
</feature>
<accession>A0A6M0H1X6</accession>
<evidence type="ECO:0000256" key="14">
    <source>
        <dbReference type="ARBA" id="ARBA00025228"/>
    </source>
</evidence>
<evidence type="ECO:0000256" key="13">
    <source>
        <dbReference type="ARBA" id="ARBA00023136"/>
    </source>
</evidence>
<keyword evidence="10 19" id="KW-0812">Transmembrane</keyword>
<comment type="pathway">
    <text evidence="3 19">Cofactor biosynthesis; adenosylcobalamin biosynthesis; adenosylcobalamin from cob(II)yrinate a,c-diamide: step 7/7.</text>
</comment>
<dbReference type="InterPro" id="IPR003805">
    <property type="entry name" value="CobS"/>
</dbReference>
<reference evidence="20 21" key="1">
    <citation type="submission" date="2020-02" db="EMBL/GenBank/DDBJ databases">
        <title>Genome assembly of a novel Clostridium senegalense strain.</title>
        <authorList>
            <person name="Gupta T.B."/>
            <person name="Jauregui R."/>
            <person name="Maclean P."/>
            <person name="Nawarathana A."/>
            <person name="Brightwell G."/>
        </authorList>
    </citation>
    <scope>NUCLEOTIDE SEQUENCE [LARGE SCALE GENOMIC DNA]</scope>
    <source>
        <strain evidence="20 21">AGRFS4</strain>
    </source>
</reference>
<comment type="similarity">
    <text evidence="4 19">Belongs to the CobS family.</text>
</comment>
<evidence type="ECO:0000256" key="2">
    <source>
        <dbReference type="ARBA" id="ARBA00004651"/>
    </source>
</evidence>
<organism evidence="20 21">
    <name type="scientific">Clostridium senegalense</name>
    <dbReference type="NCBI Taxonomy" id="1465809"/>
    <lineage>
        <taxon>Bacteria</taxon>
        <taxon>Bacillati</taxon>
        <taxon>Bacillota</taxon>
        <taxon>Clostridia</taxon>
        <taxon>Eubacteriales</taxon>
        <taxon>Clostridiaceae</taxon>
        <taxon>Clostridium</taxon>
    </lineage>
</organism>
<feature type="transmembrane region" description="Helical" evidence="19">
    <location>
        <begin position="115"/>
        <end position="133"/>
    </location>
</feature>
<keyword evidence="21" id="KW-1185">Reference proteome</keyword>
<dbReference type="EC" id="2.7.8.26" evidence="5 19"/>
<evidence type="ECO:0000256" key="4">
    <source>
        <dbReference type="ARBA" id="ARBA00010561"/>
    </source>
</evidence>
<name>A0A6M0H1X6_9CLOT</name>
<gene>
    <name evidence="19" type="primary">cobS</name>
    <name evidence="20" type="ORF">G3M99_07920</name>
</gene>
<keyword evidence="7 19" id="KW-1003">Cell membrane</keyword>
<evidence type="ECO:0000256" key="3">
    <source>
        <dbReference type="ARBA" id="ARBA00004663"/>
    </source>
</evidence>
<evidence type="ECO:0000256" key="6">
    <source>
        <dbReference type="ARBA" id="ARBA00015850"/>
    </source>
</evidence>
<dbReference type="UniPathway" id="UPA00148">
    <property type="reaction ID" value="UER00238"/>
</dbReference>
<evidence type="ECO:0000256" key="16">
    <source>
        <dbReference type="ARBA" id="ARBA00032853"/>
    </source>
</evidence>
<evidence type="ECO:0000256" key="17">
    <source>
        <dbReference type="ARBA" id="ARBA00048623"/>
    </source>
</evidence>
<dbReference type="PANTHER" id="PTHR34148">
    <property type="entry name" value="ADENOSYLCOBINAMIDE-GDP RIBAZOLETRANSFERASE"/>
    <property type="match status" value="1"/>
</dbReference>
<evidence type="ECO:0000256" key="18">
    <source>
        <dbReference type="ARBA" id="ARBA00049504"/>
    </source>
</evidence>
<dbReference type="HAMAP" id="MF_00719">
    <property type="entry name" value="CobS"/>
    <property type="match status" value="1"/>
</dbReference>
<comment type="cofactor">
    <cofactor evidence="1 19">
        <name>Mg(2+)</name>
        <dbReference type="ChEBI" id="CHEBI:18420"/>
    </cofactor>
</comment>
<evidence type="ECO:0000256" key="12">
    <source>
        <dbReference type="ARBA" id="ARBA00022989"/>
    </source>
</evidence>
<keyword evidence="12 19" id="KW-1133">Transmembrane helix</keyword>
<dbReference type="NCBIfam" id="TIGR00317">
    <property type="entry name" value="cobS"/>
    <property type="match status" value="1"/>
</dbReference>
<evidence type="ECO:0000256" key="19">
    <source>
        <dbReference type="HAMAP-Rule" id="MF_00719"/>
    </source>
</evidence>